<reference evidence="1 2" key="1">
    <citation type="submission" date="2021-01" db="EMBL/GenBank/DDBJ databases">
        <title>Chromosome-level genome assembly of a human fungal pathogen reveals clustering of transcriptionally co-regulated genes.</title>
        <authorList>
            <person name="Voorhies M."/>
            <person name="Cohen S."/>
            <person name="Shea T.P."/>
            <person name="Petrus S."/>
            <person name="Munoz J.F."/>
            <person name="Poplawski S."/>
            <person name="Goldman W.E."/>
            <person name="Michael T."/>
            <person name="Cuomo C.A."/>
            <person name="Sil A."/>
            <person name="Beyhan S."/>
        </authorList>
    </citation>
    <scope>NUCLEOTIDE SEQUENCE [LARGE SCALE GENOMIC DNA]</scope>
    <source>
        <strain evidence="1 2">G184AR</strain>
    </source>
</reference>
<sequence length="75" mass="8771">MKLILMLVAKGQTKPPQFPSRHIPVPFSLVLMKIILTAKPDKGLAINYRVLRMRLRLRPQGVRRREDKVTSDSYW</sequence>
<dbReference type="EMBL" id="JAEVHI010000003">
    <property type="protein sequence ID" value="KAG5296416.1"/>
    <property type="molecule type" value="Genomic_DNA"/>
</dbReference>
<dbReference type="AlphaFoldDB" id="A0A8H8CZP9"/>
<gene>
    <name evidence="1" type="ORF">I7I52_07062</name>
</gene>
<proteinExistence type="predicted"/>
<dbReference type="OrthoDB" id="10452864at2759"/>
<protein>
    <submittedName>
        <fullName evidence="1">Uncharacterized protein</fullName>
    </submittedName>
</protein>
<evidence type="ECO:0000313" key="2">
    <source>
        <dbReference type="Proteomes" id="UP000670092"/>
    </source>
</evidence>
<dbReference type="VEuPathDB" id="FungiDB:I7I52_07062"/>
<organism evidence="1 2">
    <name type="scientific">Ajellomyces capsulatus</name>
    <name type="common">Darling's disease fungus</name>
    <name type="synonym">Histoplasma capsulatum</name>
    <dbReference type="NCBI Taxonomy" id="5037"/>
    <lineage>
        <taxon>Eukaryota</taxon>
        <taxon>Fungi</taxon>
        <taxon>Dikarya</taxon>
        <taxon>Ascomycota</taxon>
        <taxon>Pezizomycotina</taxon>
        <taxon>Eurotiomycetes</taxon>
        <taxon>Eurotiomycetidae</taxon>
        <taxon>Onygenales</taxon>
        <taxon>Ajellomycetaceae</taxon>
        <taxon>Histoplasma</taxon>
    </lineage>
</organism>
<name>A0A8H8CZP9_AJECA</name>
<comment type="caution">
    <text evidence="1">The sequence shown here is derived from an EMBL/GenBank/DDBJ whole genome shotgun (WGS) entry which is preliminary data.</text>
</comment>
<accession>A0A8H8CZP9</accession>
<evidence type="ECO:0000313" key="1">
    <source>
        <dbReference type="EMBL" id="KAG5296416.1"/>
    </source>
</evidence>
<dbReference type="Proteomes" id="UP000670092">
    <property type="component" value="Unassembled WGS sequence"/>
</dbReference>